<evidence type="ECO:0008006" key="3">
    <source>
        <dbReference type="Google" id="ProtNLM"/>
    </source>
</evidence>
<dbReference type="EMBL" id="JAECZC010000001">
    <property type="protein sequence ID" value="MBH8560735.1"/>
    <property type="molecule type" value="Genomic_DNA"/>
</dbReference>
<gene>
    <name evidence="1" type="ORF">I8748_00670</name>
</gene>
<sequence length="147" mass="17335">MAKRHKSGRCVHCLENVDSLTRDHVFPSAWYPDTTPENLQRWTIPSCRECNQEYGKLEEDLLLRLGLCIDPEYAKSSGITEKVLRSIDPEYATDSKEKRIRQRKREKLIKEIVKFKTLPNKGIYPNFRSQSNRYYPEYLSIIIPSKK</sequence>
<dbReference type="AlphaFoldDB" id="A0A8J7HNY3"/>
<dbReference type="RefSeq" id="WP_198122788.1">
    <property type="nucleotide sequence ID" value="NZ_JAECZC010000001.1"/>
</dbReference>
<evidence type="ECO:0000313" key="1">
    <source>
        <dbReference type="EMBL" id="MBH8560735.1"/>
    </source>
</evidence>
<keyword evidence="2" id="KW-1185">Reference proteome</keyword>
<accession>A0A8J7HNY3</accession>
<organism evidence="1 2">
    <name type="scientific">Amazonocrinis nigriterrae CENA67</name>
    <dbReference type="NCBI Taxonomy" id="2794033"/>
    <lineage>
        <taxon>Bacteria</taxon>
        <taxon>Bacillati</taxon>
        <taxon>Cyanobacteriota</taxon>
        <taxon>Cyanophyceae</taxon>
        <taxon>Nostocales</taxon>
        <taxon>Nostocaceae</taxon>
        <taxon>Amazonocrinis</taxon>
        <taxon>Amazonocrinis nigriterrae</taxon>
    </lineage>
</organism>
<dbReference type="CDD" id="cd00085">
    <property type="entry name" value="HNHc"/>
    <property type="match status" value="1"/>
</dbReference>
<dbReference type="InterPro" id="IPR003615">
    <property type="entry name" value="HNH_nuc"/>
</dbReference>
<dbReference type="Proteomes" id="UP000632766">
    <property type="component" value="Unassembled WGS sequence"/>
</dbReference>
<dbReference type="Gene3D" id="1.10.30.50">
    <property type="match status" value="1"/>
</dbReference>
<evidence type="ECO:0000313" key="2">
    <source>
        <dbReference type="Proteomes" id="UP000632766"/>
    </source>
</evidence>
<proteinExistence type="predicted"/>
<protein>
    <recommendedName>
        <fullName evidence="3">HNH endonuclease</fullName>
    </recommendedName>
</protein>
<comment type="caution">
    <text evidence="1">The sequence shown here is derived from an EMBL/GenBank/DDBJ whole genome shotgun (WGS) entry which is preliminary data.</text>
</comment>
<name>A0A8J7HNY3_9NOST</name>
<reference evidence="1 2" key="1">
    <citation type="journal article" date="2021" name="Int. J. Syst. Evol. Microbiol.">
        <title>Amazonocrinis nigriterrae gen. nov., sp. nov., Atlanticothrix silvestris gen. nov., sp. nov. and Dendronalium phyllosphericum gen. nov., sp. nov., nostocacean cyanobacteria from Brazilian environments.</title>
        <authorList>
            <person name="Alvarenga D.O."/>
            <person name="Andreote A.P.D."/>
            <person name="Branco L.H.Z."/>
            <person name="Delbaje E."/>
            <person name="Cruz R.B."/>
            <person name="Varani A.M."/>
            <person name="Fiore M.F."/>
        </authorList>
    </citation>
    <scope>NUCLEOTIDE SEQUENCE [LARGE SCALE GENOMIC DNA]</scope>
    <source>
        <strain evidence="1 2">CENA67</strain>
    </source>
</reference>